<sequence length="36" mass="3974">MGGTFSKMGVMHLRICRALSNNEVQGSTILNYTNND</sequence>
<name>A0A0E9SNX9_ANGAN</name>
<dbReference type="EMBL" id="GBXM01065561">
    <property type="protein sequence ID" value="JAH43016.1"/>
    <property type="molecule type" value="Transcribed_RNA"/>
</dbReference>
<proteinExistence type="predicted"/>
<dbReference type="AlphaFoldDB" id="A0A0E9SNX9"/>
<accession>A0A0E9SNX9</accession>
<organism evidence="1">
    <name type="scientific">Anguilla anguilla</name>
    <name type="common">European freshwater eel</name>
    <name type="synonym">Muraena anguilla</name>
    <dbReference type="NCBI Taxonomy" id="7936"/>
    <lineage>
        <taxon>Eukaryota</taxon>
        <taxon>Metazoa</taxon>
        <taxon>Chordata</taxon>
        <taxon>Craniata</taxon>
        <taxon>Vertebrata</taxon>
        <taxon>Euteleostomi</taxon>
        <taxon>Actinopterygii</taxon>
        <taxon>Neopterygii</taxon>
        <taxon>Teleostei</taxon>
        <taxon>Anguilliformes</taxon>
        <taxon>Anguillidae</taxon>
        <taxon>Anguilla</taxon>
    </lineage>
</organism>
<reference evidence="1" key="2">
    <citation type="journal article" date="2015" name="Fish Shellfish Immunol.">
        <title>Early steps in the European eel (Anguilla anguilla)-Vibrio vulnificus interaction in the gills: Role of the RtxA13 toxin.</title>
        <authorList>
            <person name="Callol A."/>
            <person name="Pajuelo D."/>
            <person name="Ebbesson L."/>
            <person name="Teles M."/>
            <person name="MacKenzie S."/>
            <person name="Amaro C."/>
        </authorList>
    </citation>
    <scope>NUCLEOTIDE SEQUENCE</scope>
</reference>
<reference evidence="1" key="1">
    <citation type="submission" date="2014-11" db="EMBL/GenBank/DDBJ databases">
        <authorList>
            <person name="Amaro Gonzalez C."/>
        </authorList>
    </citation>
    <scope>NUCLEOTIDE SEQUENCE</scope>
</reference>
<protein>
    <submittedName>
        <fullName evidence="1">Uncharacterized protein</fullName>
    </submittedName>
</protein>
<evidence type="ECO:0000313" key="1">
    <source>
        <dbReference type="EMBL" id="JAH43016.1"/>
    </source>
</evidence>